<evidence type="ECO:0000313" key="1">
    <source>
        <dbReference type="EMBL" id="TQE35356.1"/>
    </source>
</evidence>
<proteinExistence type="predicted"/>
<accession>A0A540QIT2</accession>
<sequence length="39" mass="4244">MPTGYVSGRDTALGHAVRRHLQERDGSSRATDVVFESAL</sequence>
<dbReference type="Proteomes" id="UP000318720">
    <property type="component" value="Unassembled WGS sequence"/>
</dbReference>
<reference evidence="1 2" key="1">
    <citation type="submission" date="2019-03" db="EMBL/GenBank/DDBJ databases">
        <title>Comparative genomic analyses of the sweetpotato soil rot pathogen, Streptomyces ipomoeae.</title>
        <authorList>
            <person name="Ruschel Soares N."/>
            <person name="Badger J.H."/>
            <person name="Huguet-Tapia J.C."/>
            <person name="Clark C.A."/>
            <person name="Pettis G.S."/>
        </authorList>
    </citation>
    <scope>NUCLEOTIDE SEQUENCE [LARGE SCALE GENOMIC DNA]</scope>
    <source>
        <strain evidence="1 2">88-35</strain>
    </source>
</reference>
<dbReference type="RefSeq" id="WP_141568520.1">
    <property type="nucleotide sequence ID" value="NZ_JARAVA010000626.1"/>
</dbReference>
<comment type="caution">
    <text evidence="1">The sequence shown here is derived from an EMBL/GenBank/DDBJ whole genome shotgun (WGS) entry which is preliminary data.</text>
</comment>
<gene>
    <name evidence="1" type="primary">fxsA</name>
    <name evidence="1" type="ORF">Sipo8835_13205</name>
</gene>
<dbReference type="AlphaFoldDB" id="A0A540QIT2"/>
<name>A0A540QIT2_9ACTN</name>
<dbReference type="GeneID" id="301703602"/>
<dbReference type="NCBIfam" id="TIGR04268">
    <property type="entry name" value="FxSxx-COOH"/>
    <property type="match status" value="1"/>
</dbReference>
<organism evidence="1 2">
    <name type="scientific">Streptomyces ipomoeae</name>
    <dbReference type="NCBI Taxonomy" id="103232"/>
    <lineage>
        <taxon>Bacteria</taxon>
        <taxon>Bacillati</taxon>
        <taxon>Actinomycetota</taxon>
        <taxon>Actinomycetes</taxon>
        <taxon>Kitasatosporales</taxon>
        <taxon>Streptomycetaceae</taxon>
        <taxon>Streptomyces</taxon>
    </lineage>
</organism>
<protein>
    <submittedName>
        <fullName evidence="1">FXSXX-COOH protein</fullName>
    </submittedName>
</protein>
<dbReference type="InterPro" id="IPR026334">
    <property type="entry name" value="FxSxx-COOH"/>
</dbReference>
<evidence type="ECO:0000313" key="2">
    <source>
        <dbReference type="Proteomes" id="UP000318720"/>
    </source>
</evidence>
<dbReference type="EMBL" id="SPAZ01000112">
    <property type="protein sequence ID" value="TQE35356.1"/>
    <property type="molecule type" value="Genomic_DNA"/>
</dbReference>